<proteinExistence type="predicted"/>
<feature type="non-terminal residue" evidence="1">
    <location>
        <position position="132"/>
    </location>
</feature>
<evidence type="ECO:0000313" key="1">
    <source>
        <dbReference type="EMBL" id="KKM19527.1"/>
    </source>
</evidence>
<name>A0A0F9HWL4_9ZZZZ</name>
<organism evidence="1">
    <name type="scientific">marine sediment metagenome</name>
    <dbReference type="NCBI Taxonomy" id="412755"/>
    <lineage>
        <taxon>unclassified sequences</taxon>
        <taxon>metagenomes</taxon>
        <taxon>ecological metagenomes</taxon>
    </lineage>
</organism>
<protein>
    <submittedName>
        <fullName evidence="1">Uncharacterized protein</fullName>
    </submittedName>
</protein>
<dbReference type="EMBL" id="LAZR01013966">
    <property type="protein sequence ID" value="KKM19527.1"/>
    <property type="molecule type" value="Genomic_DNA"/>
</dbReference>
<reference evidence="1" key="1">
    <citation type="journal article" date="2015" name="Nature">
        <title>Complex archaea that bridge the gap between prokaryotes and eukaryotes.</title>
        <authorList>
            <person name="Spang A."/>
            <person name="Saw J.H."/>
            <person name="Jorgensen S.L."/>
            <person name="Zaremba-Niedzwiedzka K."/>
            <person name="Martijn J."/>
            <person name="Lind A.E."/>
            <person name="van Eijk R."/>
            <person name="Schleper C."/>
            <person name="Guy L."/>
            <person name="Ettema T.J."/>
        </authorList>
    </citation>
    <scope>NUCLEOTIDE SEQUENCE</scope>
</reference>
<sequence>MVSIVDEILRPFGVGSKDTLIKLMEADPEGESAVELDVFKRLYLPASDPRHLNRDDILILAPKLGTKATRRLLDDWKKSQTPLGKAEKAFLDQFESVITRSSLIGKDPVGDVNFGRFKLDVDRAIEAAEAEG</sequence>
<dbReference type="AlphaFoldDB" id="A0A0F9HWL4"/>
<comment type="caution">
    <text evidence="1">The sequence shown here is derived from an EMBL/GenBank/DDBJ whole genome shotgun (WGS) entry which is preliminary data.</text>
</comment>
<accession>A0A0F9HWL4</accession>
<gene>
    <name evidence="1" type="ORF">LCGC14_1654730</name>
</gene>